<reference evidence="3" key="1">
    <citation type="journal article" date="2019" name="Int. J. Syst. Evol. Microbiol.">
        <title>The Global Catalogue of Microorganisms (GCM) 10K type strain sequencing project: providing services to taxonomists for standard genome sequencing and annotation.</title>
        <authorList>
            <consortium name="The Broad Institute Genomics Platform"/>
            <consortium name="The Broad Institute Genome Sequencing Center for Infectious Disease"/>
            <person name="Wu L."/>
            <person name="Ma J."/>
        </authorList>
    </citation>
    <scope>NUCLEOTIDE SEQUENCE [LARGE SCALE GENOMIC DNA]</scope>
    <source>
        <strain evidence="3">JCM 4395</strain>
    </source>
</reference>
<keyword evidence="1" id="KW-0812">Transmembrane</keyword>
<evidence type="ECO:0000256" key="1">
    <source>
        <dbReference type="SAM" id="Phobius"/>
    </source>
</evidence>
<dbReference type="InterPro" id="IPR036259">
    <property type="entry name" value="MFS_trans_sf"/>
</dbReference>
<keyword evidence="1" id="KW-1133">Transmembrane helix</keyword>
<sequence length="87" mass="9025">MPRRPRPYLGRTVSVALLGRRTPGAVSALLGGLQFLFGALASPLVGLFGENGSLPMALIMLVAMATAGVALPALARPWRGEEEPTAV</sequence>
<dbReference type="Proteomes" id="UP001501777">
    <property type="component" value="Unassembled WGS sequence"/>
</dbReference>
<accession>A0ABP5Z2D1</accession>
<proteinExistence type="predicted"/>
<dbReference type="SUPFAM" id="SSF103473">
    <property type="entry name" value="MFS general substrate transporter"/>
    <property type="match status" value="1"/>
</dbReference>
<protein>
    <submittedName>
        <fullName evidence="2">Uncharacterized protein</fullName>
    </submittedName>
</protein>
<dbReference type="EMBL" id="BAAASG010000007">
    <property type="protein sequence ID" value="GAA2491043.1"/>
    <property type="molecule type" value="Genomic_DNA"/>
</dbReference>
<evidence type="ECO:0000313" key="3">
    <source>
        <dbReference type="Proteomes" id="UP001501777"/>
    </source>
</evidence>
<comment type="caution">
    <text evidence="2">The sequence shown here is derived from an EMBL/GenBank/DDBJ whole genome shotgun (WGS) entry which is preliminary data.</text>
</comment>
<gene>
    <name evidence="2" type="ORF">GCM10010276_33020</name>
</gene>
<organism evidence="2 3">
    <name type="scientific">Streptomyces longisporus</name>
    <dbReference type="NCBI Taxonomy" id="1948"/>
    <lineage>
        <taxon>Bacteria</taxon>
        <taxon>Bacillati</taxon>
        <taxon>Actinomycetota</taxon>
        <taxon>Actinomycetes</taxon>
        <taxon>Kitasatosporales</taxon>
        <taxon>Streptomycetaceae</taxon>
        <taxon>Streptomyces</taxon>
    </lineage>
</organism>
<name>A0ABP5Z2D1_STRLO</name>
<evidence type="ECO:0000313" key="2">
    <source>
        <dbReference type="EMBL" id="GAA2491043.1"/>
    </source>
</evidence>
<keyword evidence="1" id="KW-0472">Membrane</keyword>
<keyword evidence="3" id="KW-1185">Reference proteome</keyword>
<feature type="transmembrane region" description="Helical" evidence="1">
    <location>
        <begin position="57"/>
        <end position="75"/>
    </location>
</feature>